<dbReference type="Gene3D" id="3.20.20.70">
    <property type="entry name" value="Aldolase class I"/>
    <property type="match status" value="1"/>
</dbReference>
<keyword evidence="7 10" id="KW-0822">Tryptophan biosynthesis</keyword>
<reference evidence="12" key="1">
    <citation type="journal article" date="2020" name="mSystems">
        <title>Genome- and Community-Level Interaction Insights into Carbon Utilization and Element Cycling Functions of Hydrothermarchaeota in Hydrothermal Sediment.</title>
        <authorList>
            <person name="Zhou Z."/>
            <person name="Liu Y."/>
            <person name="Xu W."/>
            <person name="Pan J."/>
            <person name="Luo Z.H."/>
            <person name="Li M."/>
        </authorList>
    </citation>
    <scope>NUCLEOTIDE SEQUENCE [LARGE SCALE GENOMIC DNA]</scope>
    <source>
        <strain evidence="12">SpSt-349</strain>
    </source>
</reference>
<dbReference type="HAMAP" id="MF_00135">
    <property type="entry name" value="PRAI"/>
    <property type="match status" value="1"/>
</dbReference>
<accession>A0A831UEB1</accession>
<dbReference type="InterPro" id="IPR011060">
    <property type="entry name" value="RibuloseP-bd_barrel"/>
</dbReference>
<dbReference type="Pfam" id="PF00697">
    <property type="entry name" value="PRAI"/>
    <property type="match status" value="1"/>
</dbReference>
<dbReference type="InterPro" id="IPR044643">
    <property type="entry name" value="TrpF_fam"/>
</dbReference>
<evidence type="ECO:0000256" key="8">
    <source>
        <dbReference type="ARBA" id="ARBA00023141"/>
    </source>
</evidence>
<dbReference type="EMBL" id="DSOV01000058">
    <property type="protein sequence ID" value="HEN43296.1"/>
    <property type="molecule type" value="Genomic_DNA"/>
</dbReference>
<protein>
    <recommendedName>
        <fullName evidence="5 10">N-(5'-phosphoribosyl)anthranilate isomerase</fullName>
        <shortName evidence="10">PRAI</shortName>
        <ecNumber evidence="4 10">5.3.1.24</ecNumber>
    </recommendedName>
</protein>
<dbReference type="GO" id="GO:0000162">
    <property type="term" value="P:L-tryptophan biosynthetic process"/>
    <property type="evidence" value="ECO:0007669"/>
    <property type="project" value="UniProtKB-UniRule"/>
</dbReference>
<dbReference type="InterPro" id="IPR013785">
    <property type="entry name" value="Aldolase_TIM"/>
</dbReference>
<evidence type="ECO:0000259" key="11">
    <source>
        <dbReference type="Pfam" id="PF00697"/>
    </source>
</evidence>
<evidence type="ECO:0000256" key="3">
    <source>
        <dbReference type="ARBA" id="ARBA00007571"/>
    </source>
</evidence>
<evidence type="ECO:0000256" key="4">
    <source>
        <dbReference type="ARBA" id="ARBA00012572"/>
    </source>
</evidence>
<comment type="pathway">
    <text evidence="2 10">Amino-acid biosynthesis; L-tryptophan biosynthesis; L-tryptophan from chorismate: step 3/5.</text>
</comment>
<evidence type="ECO:0000313" key="12">
    <source>
        <dbReference type="EMBL" id="HEN43296.1"/>
    </source>
</evidence>
<dbReference type="UniPathway" id="UPA00035">
    <property type="reaction ID" value="UER00042"/>
</dbReference>
<dbReference type="InterPro" id="IPR001240">
    <property type="entry name" value="PRAI_dom"/>
</dbReference>
<dbReference type="EC" id="5.3.1.24" evidence="4 10"/>
<evidence type="ECO:0000256" key="10">
    <source>
        <dbReference type="HAMAP-Rule" id="MF_00135"/>
    </source>
</evidence>
<evidence type="ECO:0000256" key="1">
    <source>
        <dbReference type="ARBA" id="ARBA00001164"/>
    </source>
</evidence>
<dbReference type="PANTHER" id="PTHR42894">
    <property type="entry name" value="N-(5'-PHOSPHORIBOSYL)ANTHRANILATE ISOMERASE"/>
    <property type="match status" value="1"/>
</dbReference>
<sequence length="203" mass="21897">MVRVKICGITSLEDALMAVEAGADALGFVFHNESPRHVPPDVAAGIIAALPPFIHTVGLFVNRPLEFVNVTAARCRLDLVQLHGDEPPEFCDAVERRVIKAFRVQDITSLDPIRHYRVAAHLLDAYSPTAYGGTGLTFNWDIAAAARDFGPVILAGGLTPDNVREAVEAVQPYAVDVSGGVESSPGKKDGAKVREFIRRAKGW</sequence>
<organism evidence="12">
    <name type="scientific">Geobacter metallireducens</name>
    <dbReference type="NCBI Taxonomy" id="28232"/>
    <lineage>
        <taxon>Bacteria</taxon>
        <taxon>Pseudomonadati</taxon>
        <taxon>Thermodesulfobacteriota</taxon>
        <taxon>Desulfuromonadia</taxon>
        <taxon>Geobacterales</taxon>
        <taxon>Geobacteraceae</taxon>
        <taxon>Geobacter</taxon>
    </lineage>
</organism>
<keyword evidence="8 10" id="KW-0057">Aromatic amino acid biosynthesis</keyword>
<comment type="caution">
    <text evidence="12">The sequence shown here is derived from an EMBL/GenBank/DDBJ whole genome shotgun (WGS) entry which is preliminary data.</text>
</comment>
<evidence type="ECO:0000256" key="2">
    <source>
        <dbReference type="ARBA" id="ARBA00004664"/>
    </source>
</evidence>
<keyword evidence="6 10" id="KW-0028">Amino-acid biosynthesis</keyword>
<comment type="similarity">
    <text evidence="3 10">Belongs to the TrpF family.</text>
</comment>
<evidence type="ECO:0000256" key="9">
    <source>
        <dbReference type="ARBA" id="ARBA00023235"/>
    </source>
</evidence>
<evidence type="ECO:0000256" key="5">
    <source>
        <dbReference type="ARBA" id="ARBA00022272"/>
    </source>
</evidence>
<evidence type="ECO:0000256" key="7">
    <source>
        <dbReference type="ARBA" id="ARBA00022822"/>
    </source>
</evidence>
<name>A0A831UEB1_GEOME</name>
<dbReference type="SUPFAM" id="SSF51366">
    <property type="entry name" value="Ribulose-phoshate binding barrel"/>
    <property type="match status" value="1"/>
</dbReference>
<dbReference type="PANTHER" id="PTHR42894:SF1">
    <property type="entry name" value="N-(5'-PHOSPHORIBOSYL)ANTHRANILATE ISOMERASE"/>
    <property type="match status" value="1"/>
</dbReference>
<dbReference type="NCBIfam" id="NF002298">
    <property type="entry name" value="PRK01222.1-4"/>
    <property type="match status" value="1"/>
</dbReference>
<comment type="catalytic activity">
    <reaction evidence="1 10">
        <text>N-(5-phospho-beta-D-ribosyl)anthranilate = 1-(2-carboxyphenylamino)-1-deoxy-D-ribulose 5-phosphate</text>
        <dbReference type="Rhea" id="RHEA:21540"/>
        <dbReference type="ChEBI" id="CHEBI:18277"/>
        <dbReference type="ChEBI" id="CHEBI:58613"/>
        <dbReference type="EC" id="5.3.1.24"/>
    </reaction>
</comment>
<dbReference type="CDD" id="cd00405">
    <property type="entry name" value="PRAI"/>
    <property type="match status" value="1"/>
</dbReference>
<dbReference type="AlphaFoldDB" id="A0A831UEB1"/>
<dbReference type="FunFam" id="3.20.20.70:FF:000075">
    <property type="entry name" value="Tryptophan biosynthesis protein TRP1"/>
    <property type="match status" value="1"/>
</dbReference>
<evidence type="ECO:0000256" key="6">
    <source>
        <dbReference type="ARBA" id="ARBA00022605"/>
    </source>
</evidence>
<keyword evidence="9 10" id="KW-0413">Isomerase</keyword>
<dbReference type="GO" id="GO:0004640">
    <property type="term" value="F:phosphoribosylanthranilate isomerase activity"/>
    <property type="evidence" value="ECO:0007669"/>
    <property type="project" value="UniProtKB-UniRule"/>
</dbReference>
<feature type="domain" description="N-(5'phosphoribosyl) anthranilate isomerase (PRAI)" evidence="11">
    <location>
        <begin position="4"/>
        <end position="198"/>
    </location>
</feature>
<gene>
    <name evidence="10" type="primary">trpF</name>
    <name evidence="12" type="ORF">ENQ87_13165</name>
</gene>
<proteinExistence type="inferred from homology"/>